<feature type="region of interest" description="Disordered" evidence="1">
    <location>
        <begin position="401"/>
        <end position="432"/>
    </location>
</feature>
<name>E2A7K1_CAMFO</name>
<feature type="compositionally biased region" description="Acidic residues" evidence="1">
    <location>
        <begin position="1133"/>
        <end position="1144"/>
    </location>
</feature>
<dbReference type="OrthoDB" id="2018507at2759"/>
<dbReference type="Gene3D" id="1.10.510.10">
    <property type="entry name" value="Transferase(Phosphotransferase) domain 1"/>
    <property type="match status" value="1"/>
</dbReference>
<sequence length="1490" mass="163174">MKKLFSKIDNTSKEPNSYLGKVFVVGSHTVTVEEVLAEGGFAIVFLVKASGGRYALKRMYVNNEHDLNVCKREIQIASNLSGHKNIIGYVDSNITHTGKGVHELLLLMPYCKSQVLQMMNNRLQTGFSESEVLQIFCDVCEAVSRLHHCQTPIIHRDLKVENILLADSGHYVLCDFGSATGKVLNPGVHGAAVVEEEIKKYTTLSYRAPEMVDMYCGKPITTKADIWALGCLLYKLCFFTLPFGESTLAIQSGNFTIPDNSKYSKALHCLIRYMLEPDPDLRPDIYQVSAIAFQIQGKECPVQNLHKVPTPTIESLPCPLMESENIKRSSSVKTPKPAPIATTVEGTSVTPRQRPKGQAVSTGPISLSGQIVGQISGQGNQTQSTPGNSISYVQVSPHVCTPNQNVPFGQPSQGQPSQSPMISHSPLTQQSPVTVQDKNAFYFEPRQHDTKTNVNEKNLEALFPSSGYPDPFKDDTTAMPPPTKIPPPVAPKPGKILPKLSNPSYPSSSKYPPVTSLPSKLSISTGPNKTIPPTQVTPPALPKPVNKTESLSQNISSSISPPDSPTLSSSRHRRNVSDTSAFNNGHFDVHRAFATETTQFLAPYEASVKPRSDDATTPPELPSDIRPCIATSASHVRVGELSSLMGSEGRSLSADVAAWNPFEDVQPFNQLTEDHIFGAEFDKIRRGSNTSISGVKSRESLVMTYTELPEDPFESAPFSLPRKKSKIGSKTAAIAGGKSTRPPLTQWNNSGLEHGGGVDDEASLITESSPVSPPFVRAPAEDRSKYEKLAFNADEVSSDSDGKRGTKERARKTRGRRRVKNVLSRSRRRVAAQHDANADNSNAANVDYESDDSIGSASDLRAMNDEEEGNEYGDENDDGDGNKRGKHDETISESVRTCGSSAYHAECESVATHEDDYRMKRPRRQHHYRQQQAQQLPTIDADPIVGHQYGEKPLLLDDELDPESKPEQSHGDPFVRHQYGSKPLLFNNGDSSSDDNNDDKSKSLIQNGIWKVENDVFALAPFPRSSSSRKSSDSRESEPKNVDPSNSARNSPRNSNLVTPISSSPLPAEVVFADVIESKATALPPPRPVTLSCNYSKNIANNKTIYYEEPSSFPRQPNVQTSPVKNKPHVGIAEEEEEEEEEQENAEKDLFGSSPFSPSGFTNPFNNVQSNYVANIESASAQPSMPTMPTMPTILSPVGSSSSYIDYGNRLPQLQSSHNNIISDNYYTSHSSSTVASTSKYGKVTVNSGEFTAEPSKDLFGSIPFDEFASLKINEQQQRPTSLSLSQSPNYMDNVTLSTTSALPIVSGVVPSPKNTIIHLMPTPPSQPQPPPTPTYTIQPTTHTARITVHAVNSVSKVDITCDLISPMSPEPLVVMDDDTPKHNKKEKSKSDKSKYHLIDENHGDIVNVLQTTHKVSHKTKSASHHKKTPKGKKSTAATAGFSNMSFEDFPSDENEERQAGRTKVAPFEVIREPSEKRFGSLKRRSNPFT</sequence>
<feature type="compositionally biased region" description="Polar residues" evidence="1">
    <location>
        <begin position="516"/>
        <end position="534"/>
    </location>
</feature>
<dbReference type="OMA" id="EPVFNPF"/>
<organism evidence="4">
    <name type="scientific">Camponotus floridanus</name>
    <name type="common">Florida carpenter ant</name>
    <dbReference type="NCBI Taxonomy" id="104421"/>
    <lineage>
        <taxon>Eukaryota</taxon>
        <taxon>Metazoa</taxon>
        <taxon>Ecdysozoa</taxon>
        <taxon>Arthropoda</taxon>
        <taxon>Hexapoda</taxon>
        <taxon>Insecta</taxon>
        <taxon>Pterygota</taxon>
        <taxon>Neoptera</taxon>
        <taxon>Endopterygota</taxon>
        <taxon>Hymenoptera</taxon>
        <taxon>Apocrita</taxon>
        <taxon>Aculeata</taxon>
        <taxon>Formicoidea</taxon>
        <taxon>Formicidae</taxon>
        <taxon>Formicinae</taxon>
        <taxon>Camponotus</taxon>
    </lineage>
</organism>
<evidence type="ECO:0000259" key="2">
    <source>
        <dbReference type="PROSITE" id="PS50011"/>
    </source>
</evidence>
<feature type="compositionally biased region" description="Basic and acidic residues" evidence="1">
    <location>
        <begin position="1470"/>
        <end position="1479"/>
    </location>
</feature>
<feature type="compositionally biased region" description="Low complexity" evidence="1">
    <location>
        <begin position="833"/>
        <end position="847"/>
    </location>
</feature>
<dbReference type="InParanoid" id="E2A7K1"/>
<evidence type="ECO:0000313" key="3">
    <source>
        <dbReference type="EMBL" id="EFN70594.1"/>
    </source>
</evidence>
<dbReference type="EMBL" id="GL437344">
    <property type="protein sequence ID" value="EFN70594.1"/>
    <property type="molecule type" value="Genomic_DNA"/>
</dbReference>
<dbReference type="PROSITE" id="PS00108">
    <property type="entry name" value="PROTEIN_KINASE_ST"/>
    <property type="match status" value="1"/>
</dbReference>
<keyword evidence="4" id="KW-1185">Reference proteome</keyword>
<dbReference type="Proteomes" id="UP000000311">
    <property type="component" value="Unassembled WGS sequence"/>
</dbReference>
<dbReference type="SUPFAM" id="SSF56112">
    <property type="entry name" value="Protein kinase-like (PK-like)"/>
    <property type="match status" value="1"/>
</dbReference>
<feature type="compositionally biased region" description="Basic residues" evidence="1">
    <location>
        <begin position="809"/>
        <end position="831"/>
    </location>
</feature>
<accession>E2A7K1</accession>
<feature type="compositionally biased region" description="Low complexity" evidence="1">
    <location>
        <begin position="1044"/>
        <end position="1056"/>
    </location>
</feature>
<dbReference type="PANTHER" id="PTHR47907:SF4">
    <property type="entry name" value="BMP-2-INDUCIBLE PROTEIN KINASE ISOFORM X1"/>
    <property type="match status" value="1"/>
</dbReference>
<keyword evidence="3" id="KW-0418">Kinase</keyword>
<feature type="region of interest" description="Disordered" evidence="1">
    <location>
        <begin position="1110"/>
        <end position="1156"/>
    </location>
</feature>
<feature type="compositionally biased region" description="Polar residues" evidence="1">
    <location>
        <begin position="1113"/>
        <end position="1124"/>
    </location>
</feature>
<feature type="compositionally biased region" description="Acidic residues" evidence="1">
    <location>
        <begin position="865"/>
        <end position="879"/>
    </location>
</feature>
<feature type="compositionally biased region" description="Basic and acidic residues" evidence="1">
    <location>
        <begin position="962"/>
        <end position="975"/>
    </location>
</feature>
<reference evidence="3 4" key="1">
    <citation type="journal article" date="2010" name="Science">
        <title>Genomic comparison of the ants Camponotus floridanus and Harpegnathos saltator.</title>
        <authorList>
            <person name="Bonasio R."/>
            <person name="Zhang G."/>
            <person name="Ye C."/>
            <person name="Mutti N.S."/>
            <person name="Fang X."/>
            <person name="Qin N."/>
            <person name="Donahue G."/>
            <person name="Yang P."/>
            <person name="Li Q."/>
            <person name="Li C."/>
            <person name="Zhang P."/>
            <person name="Huang Z."/>
            <person name="Berger S.L."/>
            <person name="Reinberg D."/>
            <person name="Wang J."/>
            <person name="Liebig J."/>
        </authorList>
    </citation>
    <scope>NUCLEOTIDE SEQUENCE [LARGE SCALE GENOMIC DNA]</scope>
    <source>
        <strain evidence="4">C129</strain>
    </source>
</reference>
<feature type="region of interest" description="Disordered" evidence="1">
    <location>
        <begin position="732"/>
        <end position="1005"/>
    </location>
</feature>
<feature type="compositionally biased region" description="Basic and acidic residues" evidence="1">
    <location>
        <begin position="1389"/>
        <end position="1402"/>
    </location>
</feature>
<feature type="domain" description="Protein kinase" evidence="2">
    <location>
        <begin position="30"/>
        <end position="294"/>
    </location>
</feature>
<dbReference type="SMART" id="SM00220">
    <property type="entry name" value="S_TKc"/>
    <property type="match status" value="1"/>
</dbReference>
<evidence type="ECO:0000256" key="1">
    <source>
        <dbReference type="SAM" id="MobiDB-lite"/>
    </source>
</evidence>
<dbReference type="Pfam" id="PF00069">
    <property type="entry name" value="Pkinase"/>
    <property type="match status" value="1"/>
</dbReference>
<feature type="compositionally biased region" description="Low complexity" evidence="1">
    <location>
        <begin position="409"/>
        <end position="420"/>
    </location>
</feature>
<feature type="region of interest" description="Disordered" evidence="1">
    <location>
        <begin position="1368"/>
        <end position="1402"/>
    </location>
</feature>
<dbReference type="InterPro" id="IPR051744">
    <property type="entry name" value="AP2_assoc_SerThr_kinase"/>
</dbReference>
<dbReference type="GO" id="GO:0005524">
    <property type="term" value="F:ATP binding"/>
    <property type="evidence" value="ECO:0007669"/>
    <property type="project" value="InterPro"/>
</dbReference>
<gene>
    <name evidence="3" type="ORF">EAG_03185</name>
</gene>
<dbReference type="InterPro" id="IPR011009">
    <property type="entry name" value="Kinase-like_dom_sf"/>
</dbReference>
<dbReference type="CDD" id="cd14037">
    <property type="entry name" value="STKc_NAK_like"/>
    <property type="match status" value="1"/>
</dbReference>
<feature type="region of interest" description="Disordered" evidence="1">
    <location>
        <begin position="1021"/>
        <end position="1064"/>
    </location>
</feature>
<feature type="compositionally biased region" description="Basic residues" evidence="1">
    <location>
        <begin position="920"/>
        <end position="929"/>
    </location>
</feature>
<dbReference type="STRING" id="104421.E2A7K1"/>
<feature type="compositionally biased region" description="Basic residues" evidence="1">
    <location>
        <begin position="1415"/>
        <end position="1434"/>
    </location>
</feature>
<dbReference type="GO" id="GO:0004672">
    <property type="term" value="F:protein kinase activity"/>
    <property type="evidence" value="ECO:0007669"/>
    <property type="project" value="InterPro"/>
</dbReference>
<feature type="compositionally biased region" description="Polar residues" evidence="1">
    <location>
        <begin position="742"/>
        <end position="751"/>
    </location>
</feature>
<dbReference type="InterPro" id="IPR000719">
    <property type="entry name" value="Prot_kinase_dom"/>
</dbReference>
<feature type="compositionally biased region" description="Pro residues" evidence="1">
    <location>
        <begin position="479"/>
        <end position="491"/>
    </location>
</feature>
<dbReference type="InterPro" id="IPR008271">
    <property type="entry name" value="Ser/Thr_kinase_AS"/>
</dbReference>
<feature type="compositionally biased region" description="Polar residues" evidence="1">
    <location>
        <begin position="1436"/>
        <end position="1446"/>
    </location>
</feature>
<feature type="compositionally biased region" description="Basic and acidic residues" evidence="1">
    <location>
        <begin position="905"/>
        <end position="919"/>
    </location>
</feature>
<feature type="compositionally biased region" description="Basic and acidic residues" evidence="1">
    <location>
        <begin position="1030"/>
        <end position="1041"/>
    </location>
</feature>
<feature type="compositionally biased region" description="Basic residues" evidence="1">
    <location>
        <begin position="1480"/>
        <end position="1490"/>
    </location>
</feature>
<feature type="region of interest" description="Disordered" evidence="1">
    <location>
        <begin position="1415"/>
        <end position="1490"/>
    </location>
</feature>
<feature type="region of interest" description="Disordered" evidence="1">
    <location>
        <begin position="324"/>
        <end position="365"/>
    </location>
</feature>
<dbReference type="PANTHER" id="PTHR47907">
    <property type="entry name" value="PROTEIN KINASE DOMAIN-CONTAINING PROTEIN"/>
    <property type="match status" value="1"/>
</dbReference>
<proteinExistence type="predicted"/>
<feature type="compositionally biased region" description="Low complexity" evidence="1">
    <location>
        <begin position="492"/>
        <end position="513"/>
    </location>
</feature>
<feature type="compositionally biased region" description="Basic and acidic residues" evidence="1">
    <location>
        <begin position="779"/>
        <end position="788"/>
    </location>
</feature>
<dbReference type="PROSITE" id="PS50011">
    <property type="entry name" value="PROTEIN_KINASE_DOM"/>
    <property type="match status" value="1"/>
</dbReference>
<feature type="compositionally biased region" description="Basic and acidic residues" evidence="1">
    <location>
        <begin position="880"/>
        <end position="890"/>
    </location>
</feature>
<protein>
    <submittedName>
        <fullName evidence="3">AP2-associated protein kinase 1</fullName>
    </submittedName>
</protein>
<keyword evidence="3" id="KW-0808">Transferase</keyword>
<dbReference type="FunCoup" id="E2A7K1">
    <property type="interactions" value="38"/>
</dbReference>
<feature type="region of interest" description="Disordered" evidence="1">
    <location>
        <begin position="464"/>
        <end position="580"/>
    </location>
</feature>
<feature type="compositionally biased region" description="Low complexity" evidence="1">
    <location>
        <begin position="550"/>
        <end position="569"/>
    </location>
</feature>
<feature type="compositionally biased region" description="Polar residues" evidence="1">
    <location>
        <begin position="421"/>
        <end position="432"/>
    </location>
</feature>
<evidence type="ECO:0000313" key="4">
    <source>
        <dbReference type="Proteomes" id="UP000000311"/>
    </source>
</evidence>